<comment type="caution">
    <text evidence="2">The sequence shown here is derived from an EMBL/GenBank/DDBJ whole genome shotgun (WGS) entry which is preliminary data.</text>
</comment>
<feature type="region of interest" description="Disordered" evidence="1">
    <location>
        <begin position="127"/>
        <end position="156"/>
    </location>
</feature>
<sequence>MGTTEDGTCNGLFPELIIQGFLKNILYSFKEFLSHQRKMKYDPCGSGENGRSKENLCRWNSCTDEEQGSDESIEHLCLDHLRTQDHCFKWQGCYLRFQTFEELTGHLSEGHIRDGQKRCDQGCPFTQRQKIGGNNNNNNNNNNWGGSGGGYRGNSQ</sequence>
<feature type="compositionally biased region" description="Gly residues" evidence="1">
    <location>
        <begin position="145"/>
        <end position="156"/>
    </location>
</feature>
<accession>A0A397JNY2</accession>
<evidence type="ECO:0000313" key="3">
    <source>
        <dbReference type="Proteomes" id="UP000266861"/>
    </source>
</evidence>
<organism evidence="2 3">
    <name type="scientific">Diversispora epigaea</name>
    <dbReference type="NCBI Taxonomy" id="1348612"/>
    <lineage>
        <taxon>Eukaryota</taxon>
        <taxon>Fungi</taxon>
        <taxon>Fungi incertae sedis</taxon>
        <taxon>Mucoromycota</taxon>
        <taxon>Glomeromycotina</taxon>
        <taxon>Glomeromycetes</taxon>
        <taxon>Diversisporales</taxon>
        <taxon>Diversisporaceae</taxon>
        <taxon>Diversispora</taxon>
    </lineage>
</organism>
<dbReference type="Gene3D" id="3.30.160.60">
    <property type="entry name" value="Classic Zinc Finger"/>
    <property type="match status" value="1"/>
</dbReference>
<dbReference type="AlphaFoldDB" id="A0A397JNY2"/>
<name>A0A397JNY2_9GLOM</name>
<evidence type="ECO:0000313" key="2">
    <source>
        <dbReference type="EMBL" id="RHZ87676.1"/>
    </source>
</evidence>
<dbReference type="Proteomes" id="UP000266861">
    <property type="component" value="Unassembled WGS sequence"/>
</dbReference>
<dbReference type="STRING" id="1348612.A0A397JNY2"/>
<dbReference type="EMBL" id="PQFF01000031">
    <property type="protein sequence ID" value="RHZ87676.1"/>
    <property type="molecule type" value="Genomic_DNA"/>
</dbReference>
<dbReference type="OrthoDB" id="3437960at2759"/>
<reference evidence="2 3" key="1">
    <citation type="submission" date="2018-08" db="EMBL/GenBank/DDBJ databases">
        <title>Genome and evolution of the arbuscular mycorrhizal fungus Diversispora epigaea (formerly Glomus versiforme) and its bacterial endosymbionts.</title>
        <authorList>
            <person name="Sun X."/>
            <person name="Fei Z."/>
            <person name="Harrison M."/>
        </authorList>
    </citation>
    <scope>NUCLEOTIDE SEQUENCE [LARGE SCALE GENOMIC DNA]</scope>
    <source>
        <strain evidence="2 3">IT104</strain>
    </source>
</reference>
<keyword evidence="3" id="KW-1185">Reference proteome</keyword>
<proteinExistence type="predicted"/>
<feature type="compositionally biased region" description="Low complexity" evidence="1">
    <location>
        <begin position="132"/>
        <end position="144"/>
    </location>
</feature>
<protein>
    <submittedName>
        <fullName evidence="2">Uncharacterized protein</fullName>
    </submittedName>
</protein>
<gene>
    <name evidence="2" type="ORF">Glove_33g244</name>
</gene>
<evidence type="ECO:0000256" key="1">
    <source>
        <dbReference type="SAM" id="MobiDB-lite"/>
    </source>
</evidence>